<reference evidence="1 2" key="1">
    <citation type="submission" date="2016-10" db="EMBL/GenBank/DDBJ databases">
        <authorList>
            <person name="de Groot N.N."/>
        </authorList>
    </citation>
    <scope>NUCLEOTIDE SEQUENCE [LARGE SCALE GENOMIC DNA]</scope>
    <source>
        <strain evidence="1 2">CPCC 202699</strain>
    </source>
</reference>
<dbReference type="EMBL" id="FNON01000005">
    <property type="protein sequence ID" value="SDY37185.1"/>
    <property type="molecule type" value="Genomic_DNA"/>
</dbReference>
<accession>A0A1H3JCC9</accession>
<dbReference type="RefSeq" id="WP_218134871.1">
    <property type="nucleotide sequence ID" value="NZ_FNON01000005.1"/>
</dbReference>
<keyword evidence="2" id="KW-1185">Reference proteome</keyword>
<organism evidence="1 2">
    <name type="scientific">Amycolatopsis xylanica</name>
    <dbReference type="NCBI Taxonomy" id="589385"/>
    <lineage>
        <taxon>Bacteria</taxon>
        <taxon>Bacillati</taxon>
        <taxon>Actinomycetota</taxon>
        <taxon>Actinomycetes</taxon>
        <taxon>Pseudonocardiales</taxon>
        <taxon>Pseudonocardiaceae</taxon>
        <taxon>Amycolatopsis</taxon>
    </lineage>
</organism>
<dbReference type="GO" id="GO:0005975">
    <property type="term" value="P:carbohydrate metabolic process"/>
    <property type="evidence" value="ECO:0007669"/>
    <property type="project" value="InterPro"/>
</dbReference>
<dbReference type="AlphaFoldDB" id="A0A1H3JCC9"/>
<evidence type="ECO:0000313" key="2">
    <source>
        <dbReference type="Proteomes" id="UP000199515"/>
    </source>
</evidence>
<name>A0A1H3JCC9_9PSEU</name>
<dbReference type="InterPro" id="IPR008928">
    <property type="entry name" value="6-hairpin_glycosidase_sf"/>
</dbReference>
<dbReference type="Gene3D" id="1.50.10.10">
    <property type="match status" value="1"/>
</dbReference>
<proteinExistence type="predicted"/>
<evidence type="ECO:0000313" key="1">
    <source>
        <dbReference type="EMBL" id="SDY37185.1"/>
    </source>
</evidence>
<evidence type="ECO:0008006" key="3">
    <source>
        <dbReference type="Google" id="ProtNLM"/>
    </source>
</evidence>
<sequence length="278" mass="30307">MGLDVAGFHAEAEAAYIWLAANQNADGSWFAGYQESSPSDRALDANFTAYIAVGLALHTRLHGETLAAQLWPTLERAIGFVRRLQRPTGEITWRVGSNLALLTGNCSIHHALRHASALAAALGRPRPAWDDTADRLRLAISCPGLFEPKPHSMDWYYPVLGSVQPETALAADWDRFVVPGLGVRCVHDQPWVTGGETSELALTLATRGRLAEATTLLGQVERLRHADGSFWTGYQFEDRVLWPQERTTWTAGAYLLAQAAVTGNPAVHAVFGELQTGI</sequence>
<dbReference type="SUPFAM" id="SSF48208">
    <property type="entry name" value="Six-hairpin glycosidases"/>
    <property type="match status" value="1"/>
</dbReference>
<dbReference type="InterPro" id="IPR012341">
    <property type="entry name" value="6hp_glycosidase-like_sf"/>
</dbReference>
<protein>
    <recommendedName>
        <fullName evidence="3">Prenyltransferase and squalene oxidase repeat-containing protein</fullName>
    </recommendedName>
</protein>
<dbReference type="Proteomes" id="UP000199515">
    <property type="component" value="Unassembled WGS sequence"/>
</dbReference>
<gene>
    <name evidence="1" type="ORF">SAMN05421504_105328</name>
</gene>
<dbReference type="STRING" id="589385.SAMN05421504_105328"/>